<comment type="caution">
    <text evidence="1">The sequence shown here is derived from an EMBL/GenBank/DDBJ whole genome shotgun (WGS) entry which is preliminary data.</text>
</comment>
<dbReference type="Proteomes" id="UP000684084">
    <property type="component" value="Unassembled WGS sequence"/>
</dbReference>
<dbReference type="OrthoDB" id="2459510at2759"/>
<evidence type="ECO:0000313" key="2">
    <source>
        <dbReference type="Proteomes" id="UP000684084"/>
    </source>
</evidence>
<proteinExistence type="predicted"/>
<protein>
    <submittedName>
        <fullName evidence="1">Uncharacterized protein</fullName>
    </submittedName>
</protein>
<evidence type="ECO:0000313" key="1">
    <source>
        <dbReference type="EMBL" id="CAB5356644.1"/>
    </source>
</evidence>
<sequence>MTFTPTGIPCPFSSQHLDTNDHLGLCPSLRTSLQSNLSHLKKILHDSMASHLPDPNSIKFIIDSITRLPLFATINNNTHDVYLLIHQLVPQDLYNMIYSNTHKHNIWIPHNDKLHAWERARNILRKDKRKRPQLPTLDSSKKLTSARIKSRVRINHASSAPSLGLLLDNTPFM</sequence>
<dbReference type="AlphaFoldDB" id="A0A915Z097"/>
<name>A0A915Z097_9GLOM</name>
<organism evidence="1 2">
    <name type="scientific">Rhizophagus irregularis</name>
    <dbReference type="NCBI Taxonomy" id="588596"/>
    <lineage>
        <taxon>Eukaryota</taxon>
        <taxon>Fungi</taxon>
        <taxon>Fungi incertae sedis</taxon>
        <taxon>Mucoromycota</taxon>
        <taxon>Glomeromycotina</taxon>
        <taxon>Glomeromycetes</taxon>
        <taxon>Glomerales</taxon>
        <taxon>Glomeraceae</taxon>
        <taxon>Rhizophagus</taxon>
    </lineage>
</organism>
<dbReference type="EMBL" id="CAGKOT010000010">
    <property type="protein sequence ID" value="CAB5356644.1"/>
    <property type="molecule type" value="Genomic_DNA"/>
</dbReference>
<reference evidence="1" key="1">
    <citation type="submission" date="2020-05" db="EMBL/GenBank/DDBJ databases">
        <authorList>
            <person name="Rincon C."/>
            <person name="Sanders R I."/>
            <person name="Robbins C."/>
            <person name="Chaturvedi A."/>
        </authorList>
    </citation>
    <scope>NUCLEOTIDE SEQUENCE</scope>
    <source>
        <strain evidence="1">CHB12</strain>
    </source>
</reference>
<gene>
    <name evidence="1" type="ORF">CHRIB12_LOCUS6442</name>
</gene>
<accession>A0A915Z097</accession>